<dbReference type="EMBL" id="GEZM01102827">
    <property type="protein sequence ID" value="JAV51772.1"/>
    <property type="molecule type" value="Transcribed_RNA"/>
</dbReference>
<reference evidence="1" key="1">
    <citation type="journal article" date="2016" name="Sci. Rep.">
        <title>Molecular characterization of firefly nuptial gifts: a multi-omics approach sheds light on postcopulatory sexual selection.</title>
        <authorList>
            <person name="Al-Wathiqui N."/>
            <person name="Fallon T.R."/>
            <person name="South A."/>
            <person name="Weng J.K."/>
            <person name="Lewis S.M."/>
        </authorList>
    </citation>
    <scope>NUCLEOTIDE SEQUENCE</scope>
</reference>
<name>A0A1Y1JRF3_PHOPY</name>
<dbReference type="AlphaFoldDB" id="A0A1Y1JRF3"/>
<evidence type="ECO:0000313" key="1">
    <source>
        <dbReference type="EMBL" id="JAV51772.1"/>
    </source>
</evidence>
<protein>
    <submittedName>
        <fullName evidence="1">Uncharacterized protein</fullName>
    </submittedName>
</protein>
<sequence length="116" mass="12565">MNRPLATRVLLSLLQCPNIAKKKASNTRITADPASTVHDLMRVMKTGARSSCAVTLKSGARISSQPEYFTREQAGDGICIEVAFTLLMEGQTRQSPIRKVITVVTSEFGKVIGSLV</sequence>
<proteinExistence type="predicted"/>
<accession>A0A1Y1JRF3</accession>
<organism evidence="1">
    <name type="scientific">Photinus pyralis</name>
    <name type="common">Common eastern firefly</name>
    <name type="synonym">Lampyris pyralis</name>
    <dbReference type="NCBI Taxonomy" id="7054"/>
    <lineage>
        <taxon>Eukaryota</taxon>
        <taxon>Metazoa</taxon>
        <taxon>Ecdysozoa</taxon>
        <taxon>Arthropoda</taxon>
        <taxon>Hexapoda</taxon>
        <taxon>Insecta</taxon>
        <taxon>Pterygota</taxon>
        <taxon>Neoptera</taxon>
        <taxon>Endopterygota</taxon>
        <taxon>Coleoptera</taxon>
        <taxon>Polyphaga</taxon>
        <taxon>Elateriformia</taxon>
        <taxon>Elateroidea</taxon>
        <taxon>Lampyridae</taxon>
        <taxon>Lampyrinae</taxon>
        <taxon>Photinus</taxon>
    </lineage>
</organism>